<dbReference type="SUPFAM" id="SSF46565">
    <property type="entry name" value="Chaperone J-domain"/>
    <property type="match status" value="1"/>
</dbReference>
<dbReference type="SUPFAM" id="SSF49493">
    <property type="entry name" value="HSP40/DnaJ peptide-binding domain"/>
    <property type="match status" value="2"/>
</dbReference>
<dbReference type="Pfam" id="PF00684">
    <property type="entry name" value="DnaJ_CXXCXGXG"/>
    <property type="match status" value="1"/>
</dbReference>
<dbReference type="Gene3D" id="1.10.287.110">
    <property type="entry name" value="DnaJ domain"/>
    <property type="match status" value="1"/>
</dbReference>
<feature type="domain" description="CR-type" evidence="9">
    <location>
        <begin position="145"/>
        <end position="228"/>
    </location>
</feature>
<dbReference type="GO" id="GO:0008270">
    <property type="term" value="F:zinc ion binding"/>
    <property type="evidence" value="ECO:0007669"/>
    <property type="project" value="UniProtKB-KW"/>
</dbReference>
<dbReference type="InterPro" id="IPR001305">
    <property type="entry name" value="HSP_DnaJ_Cys-rich_dom"/>
</dbReference>
<evidence type="ECO:0000313" key="11">
    <source>
        <dbReference type="Proteomes" id="UP000037751"/>
    </source>
</evidence>
<dbReference type="PROSITE" id="PS50076">
    <property type="entry name" value="DNAJ_2"/>
    <property type="match status" value="1"/>
</dbReference>
<dbReference type="InterPro" id="IPR036869">
    <property type="entry name" value="J_dom_sf"/>
</dbReference>
<dbReference type="EMBL" id="LGAV01000011">
    <property type="protein sequence ID" value="KOS12546.1"/>
    <property type="molecule type" value="Genomic_DNA"/>
</dbReference>
<dbReference type="CDD" id="cd10747">
    <property type="entry name" value="DnaJ_C"/>
    <property type="match status" value="1"/>
</dbReference>
<dbReference type="Gene3D" id="2.60.260.20">
    <property type="entry name" value="Urease metallochaperone UreE, N-terminal domain"/>
    <property type="match status" value="2"/>
</dbReference>
<dbReference type="CDD" id="cd10719">
    <property type="entry name" value="DnaJ_zf"/>
    <property type="match status" value="1"/>
</dbReference>
<dbReference type="InterPro" id="IPR001623">
    <property type="entry name" value="DnaJ_domain"/>
</dbReference>
<dbReference type="GeneID" id="28729177"/>
<accession>A0A0M8MHH0</accession>
<dbReference type="InterPro" id="IPR044713">
    <property type="entry name" value="DNJA1/2-like"/>
</dbReference>
<dbReference type="SUPFAM" id="SSF57938">
    <property type="entry name" value="DnaJ/Hsp40 cysteine-rich domain"/>
    <property type="match status" value="1"/>
</dbReference>
<evidence type="ECO:0000313" key="10">
    <source>
        <dbReference type="EMBL" id="KOS12546.1"/>
    </source>
</evidence>
<keyword evidence="5" id="KW-0143">Chaperone</keyword>
<protein>
    <submittedName>
        <fullName evidence="10">Uncharacterized protein</fullName>
    </submittedName>
</protein>
<name>A0A0M8MHH0_9BASI</name>
<dbReference type="FunFam" id="2.10.230.10:FF:000002">
    <property type="entry name" value="Molecular chaperone DnaJ"/>
    <property type="match status" value="1"/>
</dbReference>
<keyword evidence="4 6" id="KW-0862">Zinc</keyword>
<dbReference type="Pfam" id="PF00226">
    <property type="entry name" value="DnaJ"/>
    <property type="match status" value="1"/>
</dbReference>
<gene>
    <name evidence="10" type="ORF">Malapachy_2815</name>
</gene>
<dbReference type="GO" id="GO:0006457">
    <property type="term" value="P:protein folding"/>
    <property type="evidence" value="ECO:0007669"/>
    <property type="project" value="InterPro"/>
</dbReference>
<feature type="domain" description="J" evidence="8">
    <location>
        <begin position="27"/>
        <end position="89"/>
    </location>
</feature>
<dbReference type="RefSeq" id="XP_017990178.1">
    <property type="nucleotide sequence ID" value="XM_018137301.1"/>
</dbReference>
<evidence type="ECO:0000259" key="8">
    <source>
        <dbReference type="PROSITE" id="PS50076"/>
    </source>
</evidence>
<dbReference type="GO" id="GO:0030544">
    <property type="term" value="F:Hsp70 protein binding"/>
    <property type="evidence" value="ECO:0007669"/>
    <property type="project" value="InterPro"/>
</dbReference>
<keyword evidence="7" id="KW-0732">Signal</keyword>
<dbReference type="InterPro" id="IPR018253">
    <property type="entry name" value="DnaJ_domain_CS"/>
</dbReference>
<comment type="caution">
    <text evidence="10">The sequence shown here is derived from an EMBL/GenBank/DDBJ whole genome shotgun (WGS) entry which is preliminary data.</text>
</comment>
<dbReference type="Pfam" id="PF01556">
    <property type="entry name" value="DnaJ_C"/>
    <property type="match status" value="1"/>
</dbReference>
<dbReference type="PANTHER" id="PTHR43888">
    <property type="entry name" value="DNAJ-LIKE-2, ISOFORM A-RELATED"/>
    <property type="match status" value="1"/>
</dbReference>
<keyword evidence="2" id="KW-0677">Repeat</keyword>
<reference evidence="10 11" key="1">
    <citation type="submission" date="2015-07" db="EMBL/GenBank/DDBJ databases">
        <title>Draft Genome Sequence of Malassezia furfur CBS1878 and Malassezia pachydermatis CBS1879.</title>
        <authorList>
            <person name="Triana S."/>
            <person name="Ohm R."/>
            <person name="Gonzalez A."/>
            <person name="DeCock H."/>
            <person name="Restrepo S."/>
            <person name="Celis A."/>
        </authorList>
    </citation>
    <scope>NUCLEOTIDE SEQUENCE [LARGE SCALE GENOMIC DNA]</scope>
    <source>
        <strain evidence="10 11">CBS 1879</strain>
    </source>
</reference>
<feature type="zinc finger region" description="CR-type" evidence="6">
    <location>
        <begin position="145"/>
        <end position="228"/>
    </location>
</feature>
<dbReference type="InterPro" id="IPR002939">
    <property type="entry name" value="DnaJ_C"/>
</dbReference>
<dbReference type="AlphaFoldDB" id="A0A0M8MHH0"/>
<dbReference type="PROSITE" id="PS51188">
    <property type="entry name" value="ZF_CR"/>
    <property type="match status" value="1"/>
</dbReference>
<evidence type="ECO:0000256" key="3">
    <source>
        <dbReference type="ARBA" id="ARBA00022771"/>
    </source>
</evidence>
<keyword evidence="1 6" id="KW-0479">Metal-binding</keyword>
<feature type="signal peptide" evidence="7">
    <location>
        <begin position="1"/>
        <end position="24"/>
    </location>
</feature>
<evidence type="ECO:0000256" key="6">
    <source>
        <dbReference type="PROSITE-ProRule" id="PRU00546"/>
    </source>
</evidence>
<dbReference type="PRINTS" id="PR00625">
    <property type="entry name" value="JDOMAIN"/>
</dbReference>
<proteinExistence type="predicted"/>
<sequence length="379" mass="41996">MIGRASIYVLAVALIVCILPLVCAARDYYEVLGIGRRASEREIKSAYRKLARHMHPDKHPDKAEEFMEVTEAYQTLSDKELRSIYDRYGADAAKQRQAQKDNGHSGDPFDVFRQFFGGGAASDQTPKGPSKTYQADVSLSDLYMGRSFTMSHSRYVVCPACFGSGAHSSAHIHTCSQCQGSGSQVIRQQLMPGFVTNMQVTCPHCHGAGRTIAKVCSKCRGEKVLADTTEIEVEIEPGAKEGAEYVFEGMSDQSPDVDAGDVVVRVHSTPKTGDFRRVGHHLYYTILLSLRDALLGFDHFITHYDGHKVPVVRSSVTQPGYVMRIPEEGMPIPYDEREAAGGQEHGDLFVDFVVVLPELNDEQRRVIDQLWGVPSHTDL</sequence>
<dbReference type="VEuPathDB" id="FungiDB:Malapachy_2815"/>
<dbReference type="FunFam" id="2.60.260.20:FF:000013">
    <property type="entry name" value="DnaJ subfamily B member 11"/>
    <property type="match status" value="1"/>
</dbReference>
<keyword evidence="3 6" id="KW-0863">Zinc-finger</keyword>
<feature type="chain" id="PRO_5005818393" evidence="7">
    <location>
        <begin position="25"/>
        <end position="379"/>
    </location>
</feature>
<evidence type="ECO:0000259" key="9">
    <source>
        <dbReference type="PROSITE" id="PS51188"/>
    </source>
</evidence>
<dbReference type="InterPro" id="IPR008971">
    <property type="entry name" value="HSP40/DnaJ_pept-bd"/>
</dbReference>
<evidence type="ECO:0000256" key="1">
    <source>
        <dbReference type="ARBA" id="ARBA00022723"/>
    </source>
</evidence>
<dbReference type="GO" id="GO:0051082">
    <property type="term" value="F:unfolded protein binding"/>
    <property type="evidence" value="ECO:0007669"/>
    <property type="project" value="InterPro"/>
</dbReference>
<dbReference type="PROSITE" id="PS00636">
    <property type="entry name" value="DNAJ_1"/>
    <property type="match status" value="1"/>
</dbReference>
<dbReference type="OrthoDB" id="550424at2759"/>
<dbReference type="SMART" id="SM00271">
    <property type="entry name" value="DnaJ"/>
    <property type="match status" value="1"/>
</dbReference>
<evidence type="ECO:0000256" key="7">
    <source>
        <dbReference type="SAM" id="SignalP"/>
    </source>
</evidence>
<evidence type="ECO:0000256" key="5">
    <source>
        <dbReference type="ARBA" id="ARBA00023186"/>
    </source>
</evidence>
<keyword evidence="11" id="KW-1185">Reference proteome</keyword>
<evidence type="ECO:0000256" key="4">
    <source>
        <dbReference type="ARBA" id="ARBA00022833"/>
    </source>
</evidence>
<dbReference type="Proteomes" id="UP000037751">
    <property type="component" value="Unassembled WGS sequence"/>
</dbReference>
<evidence type="ECO:0000256" key="2">
    <source>
        <dbReference type="ARBA" id="ARBA00022737"/>
    </source>
</evidence>
<dbReference type="STRING" id="77020.A0A0M8MHH0"/>
<organism evidence="10 11">
    <name type="scientific">Malassezia pachydermatis</name>
    <dbReference type="NCBI Taxonomy" id="77020"/>
    <lineage>
        <taxon>Eukaryota</taxon>
        <taxon>Fungi</taxon>
        <taxon>Dikarya</taxon>
        <taxon>Basidiomycota</taxon>
        <taxon>Ustilaginomycotina</taxon>
        <taxon>Malasseziomycetes</taxon>
        <taxon>Malasseziales</taxon>
        <taxon>Malasseziaceae</taxon>
        <taxon>Malassezia</taxon>
    </lineage>
</organism>
<dbReference type="CDD" id="cd06257">
    <property type="entry name" value="DnaJ"/>
    <property type="match status" value="1"/>
</dbReference>
<dbReference type="InterPro" id="IPR036410">
    <property type="entry name" value="HSP_DnaJ_Cys-rich_dom_sf"/>
</dbReference>
<dbReference type="Gene3D" id="2.10.230.10">
    <property type="entry name" value="Heat shock protein DnaJ, cysteine-rich domain"/>
    <property type="match status" value="1"/>
</dbReference>